<dbReference type="InterPro" id="IPR015925">
    <property type="entry name" value="Ryanodine_IP3_receptor"/>
</dbReference>
<dbReference type="OrthoDB" id="300855at2759"/>
<dbReference type="Proteomes" id="UP000708208">
    <property type="component" value="Unassembled WGS sequence"/>
</dbReference>
<name>A0A8J2KQK6_9HEXA</name>
<dbReference type="GO" id="GO:0005219">
    <property type="term" value="F:ryanodine-sensitive calcium-release channel activity"/>
    <property type="evidence" value="ECO:0007669"/>
    <property type="project" value="TreeGrafter"/>
</dbReference>
<keyword evidence="2" id="KW-1185">Reference proteome</keyword>
<evidence type="ECO:0000313" key="2">
    <source>
        <dbReference type="Proteomes" id="UP000708208"/>
    </source>
</evidence>
<feature type="non-terminal residue" evidence="1">
    <location>
        <position position="176"/>
    </location>
</feature>
<dbReference type="GO" id="GO:0006941">
    <property type="term" value="P:striated muscle contraction"/>
    <property type="evidence" value="ECO:0007669"/>
    <property type="project" value="TreeGrafter"/>
</dbReference>
<dbReference type="GO" id="GO:0005790">
    <property type="term" value="C:smooth endoplasmic reticulum"/>
    <property type="evidence" value="ECO:0007669"/>
    <property type="project" value="TreeGrafter"/>
</dbReference>
<protein>
    <submittedName>
        <fullName evidence="1">Uncharacterized protein</fullName>
    </submittedName>
</protein>
<accession>A0A8J2KQK6</accession>
<comment type="caution">
    <text evidence="1">The sequence shown here is derived from an EMBL/GenBank/DDBJ whole genome shotgun (WGS) entry which is preliminary data.</text>
</comment>
<sequence length="176" mass="19503">IAVATAASTSGAASLKEKEMVATLFCRLASLLRSKFSAFGSDVKITVKCLEVLIKAFDARSIVKNCPEFIRTSMLTFFNNAAEDLGHTISNLQEGKYAHLRGTHLKTSTSLNYIHAVVLPVLTALFDHLAAYEYGNDMILNDLQIAAYKMLSSLYTLGTDMTLPKNRKYMKLEIER</sequence>
<reference evidence="1" key="1">
    <citation type="submission" date="2021-06" db="EMBL/GenBank/DDBJ databases">
        <authorList>
            <person name="Hodson N. C."/>
            <person name="Mongue J. A."/>
            <person name="Jaron S. K."/>
        </authorList>
    </citation>
    <scope>NUCLEOTIDE SEQUENCE</scope>
</reference>
<dbReference type="GO" id="GO:0014808">
    <property type="term" value="P:release of sequestered calcium ion into cytosol by sarcoplasmic reticulum"/>
    <property type="evidence" value="ECO:0007669"/>
    <property type="project" value="TreeGrafter"/>
</dbReference>
<dbReference type="PANTHER" id="PTHR46399:SF8">
    <property type="entry name" value="B30.2_SPRY DOMAIN-CONTAINING PROTEIN"/>
    <property type="match status" value="1"/>
</dbReference>
<dbReference type="GO" id="GO:0042383">
    <property type="term" value="C:sarcolemma"/>
    <property type="evidence" value="ECO:0007669"/>
    <property type="project" value="TreeGrafter"/>
</dbReference>
<proteinExistence type="predicted"/>
<dbReference type="GO" id="GO:0034704">
    <property type="term" value="C:calcium channel complex"/>
    <property type="evidence" value="ECO:0007669"/>
    <property type="project" value="TreeGrafter"/>
</dbReference>
<gene>
    <name evidence="1" type="ORF">AFUS01_LOCUS31621</name>
</gene>
<feature type="non-terminal residue" evidence="1">
    <location>
        <position position="1"/>
    </location>
</feature>
<evidence type="ECO:0000313" key="1">
    <source>
        <dbReference type="EMBL" id="CAG7821273.1"/>
    </source>
</evidence>
<organism evidence="1 2">
    <name type="scientific">Allacma fusca</name>
    <dbReference type="NCBI Taxonomy" id="39272"/>
    <lineage>
        <taxon>Eukaryota</taxon>
        <taxon>Metazoa</taxon>
        <taxon>Ecdysozoa</taxon>
        <taxon>Arthropoda</taxon>
        <taxon>Hexapoda</taxon>
        <taxon>Collembola</taxon>
        <taxon>Symphypleona</taxon>
        <taxon>Sminthuridae</taxon>
        <taxon>Allacma</taxon>
    </lineage>
</organism>
<dbReference type="EMBL" id="CAJVCH010505456">
    <property type="protein sequence ID" value="CAG7821273.1"/>
    <property type="molecule type" value="Genomic_DNA"/>
</dbReference>
<dbReference type="GO" id="GO:0033017">
    <property type="term" value="C:sarcoplasmic reticulum membrane"/>
    <property type="evidence" value="ECO:0007669"/>
    <property type="project" value="TreeGrafter"/>
</dbReference>
<dbReference type="AlphaFoldDB" id="A0A8J2KQK6"/>
<dbReference type="GO" id="GO:0030018">
    <property type="term" value="C:Z disc"/>
    <property type="evidence" value="ECO:0007669"/>
    <property type="project" value="TreeGrafter"/>
</dbReference>
<dbReference type="PANTHER" id="PTHR46399">
    <property type="entry name" value="B30.2/SPRY DOMAIN-CONTAINING PROTEIN"/>
    <property type="match status" value="1"/>
</dbReference>